<feature type="region of interest" description="Disordered" evidence="1">
    <location>
        <begin position="58"/>
        <end position="78"/>
    </location>
</feature>
<proteinExistence type="predicted"/>
<reference evidence="2" key="1">
    <citation type="submission" date="2018-07" db="EMBL/GenBank/DDBJ databases">
        <authorList>
            <person name="Quirk P.G."/>
            <person name="Krulwich T.A."/>
        </authorList>
    </citation>
    <scope>NUCLEOTIDE SEQUENCE</scope>
</reference>
<feature type="compositionally biased region" description="Basic and acidic residues" evidence="1">
    <location>
        <begin position="58"/>
        <end position="71"/>
    </location>
</feature>
<dbReference type="AlphaFoldDB" id="A0A380TIV7"/>
<evidence type="ECO:0000313" key="2">
    <source>
        <dbReference type="EMBL" id="SUS08380.1"/>
    </source>
</evidence>
<protein>
    <submittedName>
        <fullName evidence="2">Uncharacterized protein</fullName>
    </submittedName>
</protein>
<accession>A0A380TIV7</accession>
<feature type="region of interest" description="Disordered" evidence="1">
    <location>
        <begin position="1"/>
        <end position="20"/>
    </location>
</feature>
<evidence type="ECO:0000256" key="1">
    <source>
        <dbReference type="SAM" id="MobiDB-lite"/>
    </source>
</evidence>
<dbReference type="EMBL" id="UIDG01000612">
    <property type="protein sequence ID" value="SUS08380.1"/>
    <property type="molecule type" value="Genomic_DNA"/>
</dbReference>
<name>A0A380TIV7_9ZZZZ</name>
<organism evidence="2">
    <name type="scientific">metagenome</name>
    <dbReference type="NCBI Taxonomy" id="256318"/>
    <lineage>
        <taxon>unclassified sequences</taxon>
        <taxon>metagenomes</taxon>
    </lineage>
</organism>
<feature type="region of interest" description="Disordered" evidence="1">
    <location>
        <begin position="34"/>
        <end position="53"/>
    </location>
</feature>
<gene>
    <name evidence="2" type="ORF">DF3PB_650013</name>
</gene>
<sequence length="78" mass="8791">MAIAEHDNGQNADDNINPRFDLQPVVGEAEIDLVPPDDTVPAQNVEPDATRRDICEKLRPARLSERQEAPRCRRSNSR</sequence>